<evidence type="ECO:0000256" key="5">
    <source>
        <dbReference type="ARBA" id="ARBA00022989"/>
    </source>
</evidence>
<feature type="transmembrane region" description="Helical" evidence="7">
    <location>
        <begin position="33"/>
        <end position="58"/>
    </location>
</feature>
<dbReference type="SUPFAM" id="SSF103473">
    <property type="entry name" value="MFS general substrate transporter"/>
    <property type="match status" value="1"/>
</dbReference>
<feature type="transmembrane region" description="Helical" evidence="7">
    <location>
        <begin position="189"/>
        <end position="211"/>
    </location>
</feature>
<feature type="transmembrane region" description="Helical" evidence="7">
    <location>
        <begin position="355"/>
        <end position="374"/>
    </location>
</feature>
<feature type="transmembrane region" description="Helical" evidence="7">
    <location>
        <begin position="254"/>
        <end position="270"/>
    </location>
</feature>
<dbReference type="InterPro" id="IPR020846">
    <property type="entry name" value="MFS_dom"/>
</dbReference>
<dbReference type="Gene3D" id="1.20.1720.10">
    <property type="entry name" value="Multidrug resistance protein D"/>
    <property type="match status" value="1"/>
</dbReference>
<dbReference type="Gene3D" id="1.20.1250.20">
    <property type="entry name" value="MFS general substrate transporter like domains"/>
    <property type="match status" value="1"/>
</dbReference>
<feature type="transmembrane region" description="Helical" evidence="7">
    <location>
        <begin position="126"/>
        <end position="147"/>
    </location>
</feature>
<dbReference type="RefSeq" id="WP_392818336.1">
    <property type="nucleotide sequence ID" value="NZ_JBICYV010000008.1"/>
</dbReference>
<comment type="subcellular location">
    <subcellularLocation>
        <location evidence="1">Cell membrane</location>
        <topology evidence="1">Multi-pass membrane protein</topology>
    </subcellularLocation>
</comment>
<evidence type="ECO:0000256" key="2">
    <source>
        <dbReference type="ARBA" id="ARBA00022448"/>
    </source>
</evidence>
<accession>A0ABW7B6A9</accession>
<evidence type="ECO:0000313" key="9">
    <source>
        <dbReference type="EMBL" id="MFG3012341.1"/>
    </source>
</evidence>
<reference evidence="9 10" key="1">
    <citation type="submission" date="2024-10" db="EMBL/GenBank/DDBJ databases">
        <title>The Natural Products Discovery Center: Release of the First 8490 Sequenced Strains for Exploring Actinobacteria Biosynthetic Diversity.</title>
        <authorList>
            <person name="Kalkreuter E."/>
            <person name="Kautsar S.A."/>
            <person name="Yang D."/>
            <person name="Bader C.D."/>
            <person name="Teijaro C.N."/>
            <person name="Fluegel L."/>
            <person name="Davis C.M."/>
            <person name="Simpson J.R."/>
            <person name="Lauterbach L."/>
            <person name="Steele A.D."/>
            <person name="Gui C."/>
            <person name="Meng S."/>
            <person name="Li G."/>
            <person name="Viehrig K."/>
            <person name="Ye F."/>
            <person name="Su P."/>
            <person name="Kiefer A.F."/>
            <person name="Nichols A."/>
            <person name="Cepeda A.J."/>
            <person name="Yan W."/>
            <person name="Fan B."/>
            <person name="Jiang Y."/>
            <person name="Adhikari A."/>
            <person name="Zheng C.-J."/>
            <person name="Schuster L."/>
            <person name="Cowan T.M."/>
            <person name="Smanski M.J."/>
            <person name="Chevrette M.G."/>
            <person name="De Carvalho L.P.S."/>
            <person name="Shen B."/>
        </authorList>
    </citation>
    <scope>NUCLEOTIDE SEQUENCE [LARGE SCALE GENOMIC DNA]</scope>
    <source>
        <strain evidence="9 10">NPDC048320</strain>
    </source>
</reference>
<evidence type="ECO:0000256" key="3">
    <source>
        <dbReference type="ARBA" id="ARBA00022475"/>
    </source>
</evidence>
<feature type="transmembrane region" description="Helical" evidence="7">
    <location>
        <begin position="386"/>
        <end position="409"/>
    </location>
</feature>
<dbReference type="InterPro" id="IPR036388">
    <property type="entry name" value="WH-like_DNA-bd_sf"/>
</dbReference>
<keyword evidence="6 7" id="KW-0472">Membrane</keyword>
<feature type="transmembrane region" description="Helical" evidence="7">
    <location>
        <begin position="495"/>
        <end position="513"/>
    </location>
</feature>
<dbReference type="SUPFAM" id="SSF46785">
    <property type="entry name" value="Winged helix' DNA-binding domain"/>
    <property type="match status" value="1"/>
</dbReference>
<dbReference type="PRINTS" id="PR01036">
    <property type="entry name" value="TCRTETB"/>
</dbReference>
<dbReference type="NCBIfam" id="TIGR00711">
    <property type="entry name" value="efflux_EmrB"/>
    <property type="match status" value="1"/>
</dbReference>
<dbReference type="Gene3D" id="1.10.10.10">
    <property type="entry name" value="Winged helix-like DNA-binding domain superfamily/Winged helix DNA-binding domain"/>
    <property type="match status" value="1"/>
</dbReference>
<feature type="transmembrane region" description="Helical" evidence="7">
    <location>
        <begin position="101"/>
        <end position="120"/>
    </location>
</feature>
<dbReference type="InterPro" id="IPR036259">
    <property type="entry name" value="MFS_trans_sf"/>
</dbReference>
<dbReference type="InterPro" id="IPR036390">
    <property type="entry name" value="WH_DNA-bd_sf"/>
</dbReference>
<dbReference type="EMBL" id="JBICYV010000008">
    <property type="protein sequence ID" value="MFG3012341.1"/>
    <property type="molecule type" value="Genomic_DNA"/>
</dbReference>
<proteinExistence type="predicted"/>
<name>A0ABW7B6A9_9ACTN</name>
<evidence type="ECO:0000256" key="7">
    <source>
        <dbReference type="SAM" id="Phobius"/>
    </source>
</evidence>
<evidence type="ECO:0000259" key="8">
    <source>
        <dbReference type="PROSITE" id="PS50850"/>
    </source>
</evidence>
<dbReference type="PROSITE" id="PS50850">
    <property type="entry name" value="MFS"/>
    <property type="match status" value="1"/>
</dbReference>
<feature type="transmembrane region" description="Helical" evidence="7">
    <location>
        <begin position="70"/>
        <end position="89"/>
    </location>
</feature>
<keyword evidence="5 7" id="KW-1133">Transmembrane helix</keyword>
<evidence type="ECO:0000256" key="4">
    <source>
        <dbReference type="ARBA" id="ARBA00022692"/>
    </source>
</evidence>
<sequence length="690" mass="73391">MEGAPEPREVSMALDTHGTAKDVSSGEHVPGSVLVPIGALLLGLLLAALDQTIVATALPTIVSDLGGLEHLSWVVTAYLLASTAATPLWGKLGDQYGRKRLFQTAIVIFLIGSALCGAAQDMPQLIAFRALQGLGGGGLIVLSMAIVGDLVPPRERGRYQGLFGAVFGATSVLGPLLGGLLTEHLSWRWVFYVNLPVGVVALAVIAAALHIPRRTSRHVIDYLGTFLIAAVATCLVLVASLGGTTWAWGSARTIGLAVLGVLLAVAFVAVERRAAEPVLPPKLFRIRTFSLAAVISFIVGFAMFGAMTYLPTFLQVVHGISPTLSGVHMLPMVAGLLLSSTVSGQIVSRTGRWKVFPVAGTAVTTLGLLLLHRLDEHSTTAVMSVYFFVFGLGLGLVMQVLVLIVQNAVSYEDLGVATSGATFFRSIGASFGVAVFGSVFASRLGDKLADAFRGVRLPPGATTDALRADPRGIAALPPALRPAALHAYASAITDVFLYAAPVALLGFLLAWFLKEDRLRGSVTAPDVSETIPPNPVERSSYDEVCRALSVLGTREGRREIYQEITARAGYDLLPAASWMLLRIRRYGSVEPAVLAERSPVPLQAVMAAARQVEERRLAERQGLDLVLTDAGREVAERLATAREESLAELLGDWWRPGRSTDLTRLVRDLTGELCGAERERPHNGTVARVS</sequence>
<dbReference type="PANTHER" id="PTHR23501">
    <property type="entry name" value="MAJOR FACILITATOR SUPERFAMILY"/>
    <property type="match status" value="1"/>
</dbReference>
<feature type="transmembrane region" description="Helical" evidence="7">
    <location>
        <begin position="223"/>
        <end position="248"/>
    </location>
</feature>
<evidence type="ECO:0000256" key="1">
    <source>
        <dbReference type="ARBA" id="ARBA00004651"/>
    </source>
</evidence>
<gene>
    <name evidence="9" type="ORF">ACGFZB_18140</name>
</gene>
<comment type="caution">
    <text evidence="9">The sequence shown here is derived from an EMBL/GenBank/DDBJ whole genome shotgun (WGS) entry which is preliminary data.</text>
</comment>
<keyword evidence="2" id="KW-0813">Transport</keyword>
<protein>
    <submittedName>
        <fullName evidence="9">DHA2 family efflux MFS transporter permease subunit</fullName>
    </submittedName>
</protein>
<organism evidence="9 10">
    <name type="scientific">Streptomyces cinerochromogenes</name>
    <dbReference type="NCBI Taxonomy" id="66422"/>
    <lineage>
        <taxon>Bacteria</taxon>
        <taxon>Bacillati</taxon>
        <taxon>Actinomycetota</taxon>
        <taxon>Actinomycetes</taxon>
        <taxon>Kitasatosporales</taxon>
        <taxon>Streptomycetaceae</taxon>
        <taxon>Streptomyces</taxon>
    </lineage>
</organism>
<dbReference type="InterPro" id="IPR004638">
    <property type="entry name" value="EmrB-like"/>
</dbReference>
<dbReference type="InterPro" id="IPR011701">
    <property type="entry name" value="MFS"/>
</dbReference>
<dbReference type="Proteomes" id="UP001604267">
    <property type="component" value="Unassembled WGS sequence"/>
</dbReference>
<feature type="transmembrane region" description="Helical" evidence="7">
    <location>
        <begin position="421"/>
        <end position="441"/>
    </location>
</feature>
<evidence type="ECO:0000313" key="10">
    <source>
        <dbReference type="Proteomes" id="UP001604267"/>
    </source>
</evidence>
<evidence type="ECO:0000256" key="6">
    <source>
        <dbReference type="ARBA" id="ARBA00023136"/>
    </source>
</evidence>
<dbReference type="PANTHER" id="PTHR23501:SF197">
    <property type="entry name" value="COMD"/>
    <property type="match status" value="1"/>
</dbReference>
<feature type="domain" description="Major facilitator superfamily (MFS) profile" evidence="8">
    <location>
        <begin position="36"/>
        <end position="518"/>
    </location>
</feature>
<keyword evidence="4 7" id="KW-0812">Transmembrane</keyword>
<feature type="transmembrane region" description="Helical" evidence="7">
    <location>
        <begin position="159"/>
        <end position="177"/>
    </location>
</feature>
<dbReference type="Pfam" id="PF07690">
    <property type="entry name" value="MFS_1"/>
    <property type="match status" value="1"/>
</dbReference>
<feature type="transmembrane region" description="Helical" evidence="7">
    <location>
        <begin position="330"/>
        <end position="348"/>
    </location>
</feature>
<feature type="transmembrane region" description="Helical" evidence="7">
    <location>
        <begin position="291"/>
        <end position="310"/>
    </location>
</feature>
<dbReference type="CDD" id="cd17502">
    <property type="entry name" value="MFS_Azr1_MDR_like"/>
    <property type="match status" value="1"/>
</dbReference>
<keyword evidence="3" id="KW-1003">Cell membrane</keyword>
<keyword evidence="10" id="KW-1185">Reference proteome</keyword>